<keyword evidence="5" id="KW-0805">Transcription regulation</keyword>
<keyword evidence="7 13" id="KW-0238">DNA-binding</keyword>
<dbReference type="EMBL" id="JAAFGS010000002">
    <property type="protein sequence ID" value="NGZ75242.1"/>
    <property type="molecule type" value="Genomic_DNA"/>
</dbReference>
<evidence type="ECO:0000256" key="13">
    <source>
        <dbReference type="PROSITE-ProRule" id="PRU01091"/>
    </source>
</evidence>
<evidence type="ECO:0000256" key="4">
    <source>
        <dbReference type="ARBA" id="ARBA00023012"/>
    </source>
</evidence>
<feature type="domain" description="Response regulatory" evidence="14">
    <location>
        <begin position="3"/>
        <end position="117"/>
    </location>
</feature>
<evidence type="ECO:0000256" key="2">
    <source>
        <dbReference type="ARBA" id="ARBA00022490"/>
    </source>
</evidence>
<dbReference type="CDD" id="cd17574">
    <property type="entry name" value="REC_OmpR"/>
    <property type="match status" value="1"/>
</dbReference>
<dbReference type="CDD" id="cd00383">
    <property type="entry name" value="trans_reg_C"/>
    <property type="match status" value="1"/>
</dbReference>
<dbReference type="Pfam" id="PF00072">
    <property type="entry name" value="Response_reg"/>
    <property type="match status" value="1"/>
</dbReference>
<dbReference type="PROSITE" id="PS50110">
    <property type="entry name" value="RESPONSE_REGULATORY"/>
    <property type="match status" value="1"/>
</dbReference>
<keyword evidence="3 12" id="KW-0597">Phosphoprotein</keyword>
<evidence type="ECO:0000256" key="6">
    <source>
        <dbReference type="ARBA" id="ARBA00023026"/>
    </source>
</evidence>
<name>A0ABX0F3N7_9BACL</name>
<dbReference type="InterPro" id="IPR001867">
    <property type="entry name" value="OmpR/PhoB-type_DNA-bd"/>
</dbReference>
<dbReference type="PANTHER" id="PTHR48111">
    <property type="entry name" value="REGULATOR OF RPOS"/>
    <property type="match status" value="1"/>
</dbReference>
<dbReference type="SMART" id="SM00862">
    <property type="entry name" value="Trans_reg_C"/>
    <property type="match status" value="1"/>
</dbReference>
<keyword evidence="9" id="KW-0804">Transcription</keyword>
<evidence type="ECO:0000313" key="17">
    <source>
        <dbReference type="Proteomes" id="UP000800303"/>
    </source>
</evidence>
<evidence type="ECO:0000256" key="1">
    <source>
        <dbReference type="ARBA" id="ARBA00004496"/>
    </source>
</evidence>
<evidence type="ECO:0000256" key="8">
    <source>
        <dbReference type="ARBA" id="ARBA00023159"/>
    </source>
</evidence>
<dbReference type="PROSITE" id="PS51755">
    <property type="entry name" value="OMPR_PHOB"/>
    <property type="match status" value="1"/>
</dbReference>
<evidence type="ECO:0000256" key="7">
    <source>
        <dbReference type="ARBA" id="ARBA00023125"/>
    </source>
</evidence>
<keyword evidence="8" id="KW-0010">Activator</keyword>
<dbReference type="InterPro" id="IPR001789">
    <property type="entry name" value="Sig_transdc_resp-reg_receiver"/>
</dbReference>
<comment type="subcellular location">
    <subcellularLocation>
        <location evidence="1">Cytoplasm</location>
    </subcellularLocation>
</comment>
<evidence type="ECO:0000256" key="10">
    <source>
        <dbReference type="ARBA" id="ARBA00037471"/>
    </source>
</evidence>
<keyword evidence="17" id="KW-1185">Reference proteome</keyword>
<evidence type="ECO:0000259" key="15">
    <source>
        <dbReference type="PROSITE" id="PS51755"/>
    </source>
</evidence>
<reference evidence="16 17" key="1">
    <citation type="submission" date="2020-01" db="EMBL/GenBank/DDBJ databases">
        <title>Polyphasic characterisation and genomic insights into a novel alkali tolerant bacterium VR-M41.</title>
        <authorList>
            <person name="Vemuluri V.R."/>
        </authorList>
    </citation>
    <scope>NUCLEOTIDE SEQUENCE [LARGE SCALE GENOMIC DNA]</scope>
    <source>
        <strain evidence="16 17">VR-M41</strain>
    </source>
</reference>
<feature type="domain" description="OmpR/PhoB-type" evidence="15">
    <location>
        <begin position="125"/>
        <end position="222"/>
    </location>
</feature>
<gene>
    <name evidence="16" type="ORF">GYN08_07915</name>
</gene>
<dbReference type="Pfam" id="PF00486">
    <property type="entry name" value="Trans_reg_C"/>
    <property type="match status" value="1"/>
</dbReference>
<dbReference type="PANTHER" id="PTHR48111:SF49">
    <property type="entry name" value="HEME RESPONSE REGULATOR HSSR"/>
    <property type="match status" value="1"/>
</dbReference>
<accession>A0ABX0F3N7</accession>
<evidence type="ECO:0000313" key="16">
    <source>
        <dbReference type="EMBL" id="NGZ75242.1"/>
    </source>
</evidence>
<evidence type="ECO:0000256" key="5">
    <source>
        <dbReference type="ARBA" id="ARBA00023015"/>
    </source>
</evidence>
<keyword evidence="6" id="KW-0843">Virulence</keyword>
<dbReference type="SMART" id="SM00448">
    <property type="entry name" value="REC"/>
    <property type="match status" value="1"/>
</dbReference>
<keyword evidence="2" id="KW-0963">Cytoplasm</keyword>
<sequence length="224" mass="25892">MFHILIAEDDRNANKLMGAVLRAEGYTVTSAFDGREALEKLEEHQFDLIVADVMMPNLDGYELTRMLREADYRMPILMVTAKELPEDKHKGFLVGTDDYMTKPVDKKEMLLRIQALLRRSRIVNERRIAIGSVTLNYDALTVSRGDDIQALPPKEFYLLYKLLAYPGQVFTRLQLLDEIWGLETESGENTITVHVNRLRKRFEHYPEFEIQAVRGLGYRAVKKA</sequence>
<proteinExistence type="predicted"/>
<evidence type="ECO:0000256" key="3">
    <source>
        <dbReference type="ARBA" id="ARBA00022553"/>
    </source>
</evidence>
<evidence type="ECO:0000256" key="11">
    <source>
        <dbReference type="ARBA" id="ARBA00039976"/>
    </source>
</evidence>
<dbReference type="Proteomes" id="UP000800303">
    <property type="component" value="Unassembled WGS sequence"/>
</dbReference>
<comment type="caution">
    <text evidence="16">The sequence shown here is derived from an EMBL/GenBank/DDBJ whole genome shotgun (WGS) entry which is preliminary data.</text>
</comment>
<dbReference type="InterPro" id="IPR011006">
    <property type="entry name" value="CheY-like_superfamily"/>
</dbReference>
<feature type="modified residue" description="4-aspartylphosphate" evidence="12">
    <location>
        <position position="52"/>
    </location>
</feature>
<comment type="function">
    <text evidence="10">Member of the two-component regulatory system HssS/HssR involved in intracellular heme homeostasis and tempering of staphylococcal virulence. Phosphorylated HssR binds to a direct repeat sequence within hrtAB promoter and activates the expression of hrtAB, an efflux pump, in response to extracellular heme, hemin, hemoglobin or blood.</text>
</comment>
<dbReference type="SUPFAM" id="SSF52172">
    <property type="entry name" value="CheY-like"/>
    <property type="match status" value="1"/>
</dbReference>
<dbReference type="Gene3D" id="3.40.50.2300">
    <property type="match status" value="1"/>
</dbReference>
<dbReference type="InterPro" id="IPR039420">
    <property type="entry name" value="WalR-like"/>
</dbReference>
<evidence type="ECO:0000256" key="9">
    <source>
        <dbReference type="ARBA" id="ARBA00023163"/>
    </source>
</evidence>
<keyword evidence="4" id="KW-0902">Two-component regulatory system</keyword>
<dbReference type="RefSeq" id="WP_166273645.1">
    <property type="nucleotide sequence ID" value="NZ_JAAFGS010000002.1"/>
</dbReference>
<protein>
    <recommendedName>
        <fullName evidence="11">Heme response regulator HssR</fullName>
    </recommendedName>
</protein>
<evidence type="ECO:0000259" key="14">
    <source>
        <dbReference type="PROSITE" id="PS50110"/>
    </source>
</evidence>
<feature type="DNA-binding region" description="OmpR/PhoB-type" evidence="13">
    <location>
        <begin position="125"/>
        <end position="222"/>
    </location>
</feature>
<dbReference type="Gene3D" id="1.10.10.10">
    <property type="entry name" value="Winged helix-like DNA-binding domain superfamily/Winged helix DNA-binding domain"/>
    <property type="match status" value="1"/>
</dbReference>
<evidence type="ECO:0000256" key="12">
    <source>
        <dbReference type="PROSITE-ProRule" id="PRU00169"/>
    </source>
</evidence>
<dbReference type="InterPro" id="IPR036388">
    <property type="entry name" value="WH-like_DNA-bd_sf"/>
</dbReference>
<organism evidence="16 17">
    <name type="scientific">Saccharibacillus alkalitolerans</name>
    <dbReference type="NCBI Taxonomy" id="2705290"/>
    <lineage>
        <taxon>Bacteria</taxon>
        <taxon>Bacillati</taxon>
        <taxon>Bacillota</taxon>
        <taxon>Bacilli</taxon>
        <taxon>Bacillales</taxon>
        <taxon>Paenibacillaceae</taxon>
        <taxon>Saccharibacillus</taxon>
    </lineage>
</organism>